<protein>
    <submittedName>
        <fullName evidence="1">Uncharacterized protein</fullName>
    </submittedName>
</protein>
<evidence type="ECO:0000313" key="1">
    <source>
        <dbReference type="EMBL" id="MFD1875385.1"/>
    </source>
</evidence>
<dbReference type="RefSeq" id="WP_382318006.1">
    <property type="nucleotide sequence ID" value="NZ_JBHUFD010000018.1"/>
</dbReference>
<comment type="caution">
    <text evidence="1">The sequence shown here is derived from an EMBL/GenBank/DDBJ whole genome shotgun (WGS) entry which is preliminary data.</text>
</comment>
<evidence type="ECO:0000313" key="2">
    <source>
        <dbReference type="Proteomes" id="UP001597197"/>
    </source>
</evidence>
<reference evidence="2" key="1">
    <citation type="journal article" date="2019" name="Int. J. Syst. Evol. Microbiol.">
        <title>The Global Catalogue of Microorganisms (GCM) 10K type strain sequencing project: providing services to taxonomists for standard genome sequencing and annotation.</title>
        <authorList>
            <consortium name="The Broad Institute Genomics Platform"/>
            <consortium name="The Broad Institute Genome Sequencing Center for Infectious Disease"/>
            <person name="Wu L."/>
            <person name="Ma J."/>
        </authorList>
    </citation>
    <scope>NUCLEOTIDE SEQUENCE [LARGE SCALE GENOMIC DNA]</scope>
    <source>
        <strain evidence="2">CGMCC 1.15795</strain>
    </source>
</reference>
<accession>A0ABW4R181</accession>
<dbReference type="Proteomes" id="UP001597197">
    <property type="component" value="Unassembled WGS sequence"/>
</dbReference>
<organism evidence="1 2">
    <name type="scientific">Hymenobacter bucti</name>
    <dbReference type="NCBI Taxonomy" id="1844114"/>
    <lineage>
        <taxon>Bacteria</taxon>
        <taxon>Pseudomonadati</taxon>
        <taxon>Bacteroidota</taxon>
        <taxon>Cytophagia</taxon>
        <taxon>Cytophagales</taxon>
        <taxon>Hymenobacteraceae</taxon>
        <taxon>Hymenobacter</taxon>
    </lineage>
</organism>
<name>A0ABW4R181_9BACT</name>
<gene>
    <name evidence="1" type="ORF">ACFSDX_23330</name>
</gene>
<dbReference type="EMBL" id="JBHUFD010000018">
    <property type="protein sequence ID" value="MFD1875385.1"/>
    <property type="molecule type" value="Genomic_DNA"/>
</dbReference>
<keyword evidence="2" id="KW-1185">Reference proteome</keyword>
<proteinExistence type="predicted"/>
<sequence length="58" mass="6250">MPPPCTTCSWCWGSWLLRLLPTLAPETVQLVQAAMLQVPEALGCPVCQQELLAAVTLA</sequence>